<evidence type="ECO:0000313" key="2">
    <source>
        <dbReference type="Proteomes" id="UP000652430"/>
    </source>
</evidence>
<dbReference type="SUPFAM" id="SSF53335">
    <property type="entry name" value="S-adenosyl-L-methionine-dependent methyltransferases"/>
    <property type="match status" value="1"/>
</dbReference>
<proteinExistence type="predicted"/>
<dbReference type="EMBL" id="BNAQ01000016">
    <property type="protein sequence ID" value="GHH26614.1"/>
    <property type="molecule type" value="Genomic_DNA"/>
</dbReference>
<keyword evidence="2" id="KW-1185">Reference proteome</keyword>
<dbReference type="Proteomes" id="UP000652430">
    <property type="component" value="Unassembled WGS sequence"/>
</dbReference>
<sequence>MGCFGVKPTDTVVDIWPSGGWYTEILGPYLAAHGTLYAVAPDDKAPAAAAAKQSASPTAYRSVRFATFPAGPCATLVPSSNADVVLTFRNVHNWRFGVTDQTQTAFDQIFAMLKLGGTLGVVEHHLPEASGTIEEALSGYMKRSSVMPMQPNPASGLPARTRLTRI</sequence>
<dbReference type="Gene3D" id="3.40.50.150">
    <property type="entry name" value="Vaccinia Virus protein VP39"/>
    <property type="match status" value="1"/>
</dbReference>
<dbReference type="InterPro" id="IPR029063">
    <property type="entry name" value="SAM-dependent_MTases_sf"/>
</dbReference>
<comment type="caution">
    <text evidence="1">The sequence shown here is derived from an EMBL/GenBank/DDBJ whole genome shotgun (WGS) entry which is preliminary data.</text>
</comment>
<organism evidence="1 2">
    <name type="scientific">Sphingomonas glacialis</name>
    <dbReference type="NCBI Taxonomy" id="658225"/>
    <lineage>
        <taxon>Bacteria</taxon>
        <taxon>Pseudomonadati</taxon>
        <taxon>Pseudomonadota</taxon>
        <taxon>Alphaproteobacteria</taxon>
        <taxon>Sphingomonadales</taxon>
        <taxon>Sphingomonadaceae</taxon>
        <taxon>Sphingomonas</taxon>
    </lineage>
</organism>
<gene>
    <name evidence="1" type="ORF">GCM10008023_41460</name>
</gene>
<accession>A0ABQ3LWR7</accession>
<protein>
    <recommendedName>
        <fullName evidence="3">Class I SAM-dependent methyltransferase</fullName>
    </recommendedName>
</protein>
<evidence type="ECO:0008006" key="3">
    <source>
        <dbReference type="Google" id="ProtNLM"/>
    </source>
</evidence>
<reference evidence="2" key="1">
    <citation type="journal article" date="2019" name="Int. J. Syst. Evol. Microbiol.">
        <title>The Global Catalogue of Microorganisms (GCM) 10K type strain sequencing project: providing services to taxonomists for standard genome sequencing and annotation.</title>
        <authorList>
            <consortium name="The Broad Institute Genomics Platform"/>
            <consortium name="The Broad Institute Genome Sequencing Center for Infectious Disease"/>
            <person name="Wu L."/>
            <person name="Ma J."/>
        </authorList>
    </citation>
    <scope>NUCLEOTIDE SEQUENCE [LARGE SCALE GENOMIC DNA]</scope>
    <source>
        <strain evidence="2">CGMCC 1.8957</strain>
    </source>
</reference>
<name>A0ABQ3LWR7_9SPHN</name>
<evidence type="ECO:0000313" key="1">
    <source>
        <dbReference type="EMBL" id="GHH26614.1"/>
    </source>
</evidence>